<dbReference type="PANTHER" id="PTHR34502">
    <property type="entry name" value="DUF6594 DOMAIN-CONTAINING PROTEIN-RELATED"/>
    <property type="match status" value="1"/>
</dbReference>
<feature type="transmembrane region" description="Helical" evidence="2">
    <location>
        <begin position="163"/>
        <end position="181"/>
    </location>
</feature>
<dbReference type="AlphaFoldDB" id="A0A6A5TA54"/>
<dbReference type="OrthoDB" id="5342093at2759"/>
<evidence type="ECO:0000313" key="5">
    <source>
        <dbReference type="Proteomes" id="UP000800035"/>
    </source>
</evidence>
<dbReference type="PANTHER" id="PTHR34502:SF5">
    <property type="entry name" value="DUF6594 DOMAIN-CONTAINING PROTEIN"/>
    <property type="match status" value="1"/>
</dbReference>
<evidence type="ECO:0000313" key="4">
    <source>
        <dbReference type="EMBL" id="KAF1949128.1"/>
    </source>
</evidence>
<proteinExistence type="predicted"/>
<keyword evidence="5" id="KW-1185">Reference proteome</keyword>
<organism evidence="4 5">
    <name type="scientific">Byssothecium circinans</name>
    <dbReference type="NCBI Taxonomy" id="147558"/>
    <lineage>
        <taxon>Eukaryota</taxon>
        <taxon>Fungi</taxon>
        <taxon>Dikarya</taxon>
        <taxon>Ascomycota</taxon>
        <taxon>Pezizomycotina</taxon>
        <taxon>Dothideomycetes</taxon>
        <taxon>Pleosporomycetidae</taxon>
        <taxon>Pleosporales</taxon>
        <taxon>Massarineae</taxon>
        <taxon>Massarinaceae</taxon>
        <taxon>Byssothecium</taxon>
    </lineage>
</organism>
<keyword evidence="2" id="KW-1133">Transmembrane helix</keyword>
<dbReference type="Pfam" id="PF20237">
    <property type="entry name" value="DUF6594"/>
    <property type="match status" value="1"/>
</dbReference>
<feature type="region of interest" description="Disordered" evidence="1">
    <location>
        <begin position="109"/>
        <end position="139"/>
    </location>
</feature>
<dbReference type="Proteomes" id="UP000800035">
    <property type="component" value="Unassembled WGS sequence"/>
</dbReference>
<feature type="domain" description="DUF6594" evidence="3">
    <location>
        <begin position="48"/>
        <end position="228"/>
    </location>
</feature>
<feature type="transmembrane region" description="Helical" evidence="2">
    <location>
        <begin position="214"/>
        <end position="232"/>
    </location>
</feature>
<evidence type="ECO:0000256" key="2">
    <source>
        <dbReference type="SAM" id="Phobius"/>
    </source>
</evidence>
<name>A0A6A5TA54_9PLEO</name>
<protein>
    <recommendedName>
        <fullName evidence="3">DUF6594 domain-containing protein</fullName>
    </recommendedName>
</protein>
<evidence type="ECO:0000259" key="3">
    <source>
        <dbReference type="Pfam" id="PF20237"/>
    </source>
</evidence>
<evidence type="ECO:0000256" key="1">
    <source>
        <dbReference type="SAM" id="MobiDB-lite"/>
    </source>
</evidence>
<reference evidence="4" key="1">
    <citation type="journal article" date="2020" name="Stud. Mycol.">
        <title>101 Dothideomycetes genomes: a test case for predicting lifestyles and emergence of pathogens.</title>
        <authorList>
            <person name="Haridas S."/>
            <person name="Albert R."/>
            <person name="Binder M."/>
            <person name="Bloem J."/>
            <person name="Labutti K."/>
            <person name="Salamov A."/>
            <person name="Andreopoulos B."/>
            <person name="Baker S."/>
            <person name="Barry K."/>
            <person name="Bills G."/>
            <person name="Bluhm B."/>
            <person name="Cannon C."/>
            <person name="Castanera R."/>
            <person name="Culley D."/>
            <person name="Daum C."/>
            <person name="Ezra D."/>
            <person name="Gonzalez J."/>
            <person name="Henrissat B."/>
            <person name="Kuo A."/>
            <person name="Liang C."/>
            <person name="Lipzen A."/>
            <person name="Lutzoni F."/>
            <person name="Magnuson J."/>
            <person name="Mondo S."/>
            <person name="Nolan M."/>
            <person name="Ohm R."/>
            <person name="Pangilinan J."/>
            <person name="Park H.-J."/>
            <person name="Ramirez L."/>
            <person name="Alfaro M."/>
            <person name="Sun H."/>
            <person name="Tritt A."/>
            <person name="Yoshinaga Y."/>
            <person name="Zwiers L.-H."/>
            <person name="Turgeon B."/>
            <person name="Goodwin S."/>
            <person name="Spatafora J."/>
            <person name="Crous P."/>
            <person name="Grigoriev I."/>
        </authorList>
    </citation>
    <scope>NUCLEOTIDE SEQUENCE</scope>
    <source>
        <strain evidence="4">CBS 675.92</strain>
    </source>
</reference>
<sequence length="247" mass="27274">METLEQWLCDEKGADFQILGDEQYTWGPLGPKEEKTITASTLRRQFASICWSLIWRPAAPPTGAEKKDLDLVTPTPRSKVDGFTSWVLWYLFPFLDDWHTYRERRKIEKQRSSGIQSEAEKGTSPTANKETVKDPSEWDDQLPKFETTTTLSGRSALRITSNISTVVACLLPVVAIAVLAHVKGIRNLLLCVAGFAVLFAGGLMFLTNGMSSRVEIFMATAAFMAVLVVFISEPVVVVTSSAGTHSA</sequence>
<keyword evidence="2" id="KW-0472">Membrane</keyword>
<feature type="transmembrane region" description="Helical" evidence="2">
    <location>
        <begin position="187"/>
        <end position="207"/>
    </location>
</feature>
<dbReference type="EMBL" id="ML977041">
    <property type="protein sequence ID" value="KAF1949128.1"/>
    <property type="molecule type" value="Genomic_DNA"/>
</dbReference>
<keyword evidence="2" id="KW-0812">Transmembrane</keyword>
<accession>A0A6A5TA54</accession>
<gene>
    <name evidence="4" type="ORF">CC80DRAFT_497714</name>
</gene>
<dbReference type="InterPro" id="IPR046529">
    <property type="entry name" value="DUF6594"/>
</dbReference>